<dbReference type="InterPro" id="IPR020631">
    <property type="entry name" value="THF_DH/CycHdrlase_NAD-bd_dom"/>
</dbReference>
<sequence length="70" mass="7113">MEGVTIEGAHAVVVATGVPGLVGPEHIEPGATVIDVGIHRTGPGLTATSARARWTASPADSLPYRAAQDR</sequence>
<gene>
    <name evidence="3" type="primary">folD_1</name>
    <name evidence="3" type="ORF">SO3561_06543</name>
</gene>
<proteinExistence type="predicted"/>
<protein>
    <submittedName>
        <fullName evidence="3">Bifunctional protein FolD</fullName>
        <ecNumber evidence="3">3.5.4.9</ecNumber>
    </submittedName>
</protein>
<dbReference type="EMBL" id="BDQI01000016">
    <property type="protein sequence ID" value="GAX54989.1"/>
    <property type="molecule type" value="Genomic_DNA"/>
</dbReference>
<dbReference type="EC" id="3.5.4.9" evidence="3"/>
<dbReference type="SUPFAM" id="SSF51735">
    <property type="entry name" value="NAD(P)-binding Rossmann-fold domains"/>
    <property type="match status" value="1"/>
</dbReference>
<dbReference type="InterPro" id="IPR036291">
    <property type="entry name" value="NAD(P)-bd_dom_sf"/>
</dbReference>
<keyword evidence="3" id="KW-0378">Hydrolase</keyword>
<organism evidence="3 4">
    <name type="scientific">Streptomyces olivochromogenes</name>
    <dbReference type="NCBI Taxonomy" id="1963"/>
    <lineage>
        <taxon>Bacteria</taxon>
        <taxon>Bacillati</taxon>
        <taxon>Actinomycetota</taxon>
        <taxon>Actinomycetes</taxon>
        <taxon>Kitasatosporales</taxon>
        <taxon>Streptomycetaceae</taxon>
        <taxon>Streptomyces</taxon>
    </lineage>
</organism>
<dbReference type="Pfam" id="PF02882">
    <property type="entry name" value="THF_DHG_CYH_C"/>
    <property type="match status" value="1"/>
</dbReference>
<feature type="region of interest" description="Disordered" evidence="1">
    <location>
        <begin position="51"/>
        <end position="70"/>
    </location>
</feature>
<dbReference type="STRING" id="1963.AQJ27_28465"/>
<accession>A0A250VLN5</accession>
<comment type="caution">
    <text evidence="3">The sequence shown here is derived from an EMBL/GenBank/DDBJ whole genome shotgun (WGS) entry which is preliminary data.</text>
</comment>
<keyword evidence="4" id="KW-1185">Reference proteome</keyword>
<evidence type="ECO:0000256" key="1">
    <source>
        <dbReference type="SAM" id="MobiDB-lite"/>
    </source>
</evidence>
<feature type="domain" description="Tetrahydrofolate dehydrogenase/cyclohydrolase NAD(P)-binding" evidence="2">
    <location>
        <begin position="6"/>
        <end position="41"/>
    </location>
</feature>
<name>A0A250VLN5_STROL</name>
<dbReference type="Gene3D" id="3.40.50.720">
    <property type="entry name" value="NAD(P)-binding Rossmann-like Domain"/>
    <property type="match status" value="1"/>
</dbReference>
<evidence type="ECO:0000259" key="2">
    <source>
        <dbReference type="Pfam" id="PF02882"/>
    </source>
</evidence>
<dbReference type="GO" id="GO:0004477">
    <property type="term" value="F:methenyltetrahydrofolate cyclohydrolase activity"/>
    <property type="evidence" value="ECO:0007669"/>
    <property type="project" value="UniProtKB-EC"/>
</dbReference>
<evidence type="ECO:0000313" key="4">
    <source>
        <dbReference type="Proteomes" id="UP000217446"/>
    </source>
</evidence>
<dbReference type="RefSeq" id="WP_067374832.1">
    <property type="nucleotide sequence ID" value="NZ_BDQI01000016.1"/>
</dbReference>
<dbReference type="AlphaFoldDB" id="A0A250VLN5"/>
<reference evidence="4" key="1">
    <citation type="submission" date="2017-05" db="EMBL/GenBank/DDBJ databases">
        <title>Streptomyces olivochromogenes NBRC 3561 whole genome shotgun sequence.</title>
        <authorList>
            <person name="Dohra H."/>
            <person name="Kodani S."/>
        </authorList>
    </citation>
    <scope>NUCLEOTIDE SEQUENCE [LARGE SCALE GENOMIC DNA]</scope>
    <source>
        <strain evidence="4">NBRC 3561</strain>
    </source>
</reference>
<dbReference type="GO" id="GO:0004488">
    <property type="term" value="F:methylenetetrahydrofolate dehydrogenase (NADP+) activity"/>
    <property type="evidence" value="ECO:0007669"/>
    <property type="project" value="InterPro"/>
</dbReference>
<evidence type="ECO:0000313" key="3">
    <source>
        <dbReference type="EMBL" id="GAX54989.1"/>
    </source>
</evidence>
<dbReference type="Proteomes" id="UP000217446">
    <property type="component" value="Unassembled WGS sequence"/>
</dbReference>